<keyword evidence="1" id="KW-0812">Transmembrane</keyword>
<evidence type="ECO:0000313" key="3">
    <source>
        <dbReference type="Proteomes" id="UP000222056"/>
    </source>
</evidence>
<dbReference type="STRING" id="29539.SAMN02745716_1882"/>
<evidence type="ECO:0000256" key="1">
    <source>
        <dbReference type="SAM" id="Phobius"/>
    </source>
</evidence>
<reference evidence="3" key="1">
    <citation type="submission" date="2016-10" db="EMBL/GenBank/DDBJ databases">
        <authorList>
            <person name="Varghese N."/>
            <person name="Submissions S."/>
        </authorList>
    </citation>
    <scope>NUCLEOTIDE SEQUENCE [LARGE SCALE GENOMIC DNA]</scope>
    <source>
        <strain evidence="3">ATCC 35263</strain>
    </source>
</reference>
<dbReference type="EMBL" id="FNWJ01000002">
    <property type="protein sequence ID" value="SEH15230.1"/>
    <property type="molecule type" value="Genomic_DNA"/>
</dbReference>
<gene>
    <name evidence="2" type="ORF">SAMN02745716_1882</name>
</gene>
<accession>A0A1H6FY56</accession>
<dbReference type="AlphaFoldDB" id="A0A1H6FY56"/>
<proteinExistence type="predicted"/>
<dbReference type="RefSeq" id="WP_093118442.1">
    <property type="nucleotide sequence ID" value="NZ_FNWJ01000002.1"/>
</dbReference>
<sequence length="63" mass="6665">MKELIAYIDPSSGGQILTIIAGGLAAVAVTIRMYWHRLLVLLRIRKPDETSAGKEAQGGADAG</sequence>
<keyword evidence="3" id="KW-1185">Reference proteome</keyword>
<organism evidence="2 3">
    <name type="scientific">Thermoleophilum album</name>
    <dbReference type="NCBI Taxonomy" id="29539"/>
    <lineage>
        <taxon>Bacteria</taxon>
        <taxon>Bacillati</taxon>
        <taxon>Actinomycetota</taxon>
        <taxon>Thermoleophilia</taxon>
        <taxon>Thermoleophilales</taxon>
        <taxon>Thermoleophilaceae</taxon>
        <taxon>Thermoleophilum</taxon>
    </lineage>
</organism>
<protein>
    <submittedName>
        <fullName evidence="2">Uncharacterized protein</fullName>
    </submittedName>
</protein>
<dbReference type="Proteomes" id="UP000222056">
    <property type="component" value="Unassembled WGS sequence"/>
</dbReference>
<feature type="transmembrane region" description="Helical" evidence="1">
    <location>
        <begin position="16"/>
        <end position="35"/>
    </location>
</feature>
<name>A0A1H6FY56_THEAL</name>
<evidence type="ECO:0000313" key="2">
    <source>
        <dbReference type="EMBL" id="SEH15230.1"/>
    </source>
</evidence>
<dbReference type="OrthoDB" id="7411034at2"/>
<keyword evidence="1" id="KW-0472">Membrane</keyword>
<keyword evidence="1" id="KW-1133">Transmembrane helix</keyword>